<proteinExistence type="predicted"/>
<name>A0A0E9QKN3_ANGAN</name>
<dbReference type="EMBL" id="GBXM01091919">
    <property type="protein sequence ID" value="JAH16658.1"/>
    <property type="molecule type" value="Transcribed_RNA"/>
</dbReference>
<evidence type="ECO:0000313" key="2">
    <source>
        <dbReference type="EMBL" id="JAH16658.1"/>
    </source>
</evidence>
<keyword evidence="1" id="KW-0812">Transmembrane</keyword>
<keyword evidence="1" id="KW-1133">Transmembrane helix</keyword>
<protein>
    <recommendedName>
        <fullName evidence="3">Reverse transcriptase domain-containing protein</fullName>
    </recommendedName>
</protein>
<organism evidence="2">
    <name type="scientific">Anguilla anguilla</name>
    <name type="common">European freshwater eel</name>
    <name type="synonym">Muraena anguilla</name>
    <dbReference type="NCBI Taxonomy" id="7936"/>
    <lineage>
        <taxon>Eukaryota</taxon>
        <taxon>Metazoa</taxon>
        <taxon>Chordata</taxon>
        <taxon>Craniata</taxon>
        <taxon>Vertebrata</taxon>
        <taxon>Euteleostomi</taxon>
        <taxon>Actinopterygii</taxon>
        <taxon>Neopterygii</taxon>
        <taxon>Teleostei</taxon>
        <taxon>Anguilliformes</taxon>
        <taxon>Anguillidae</taxon>
        <taxon>Anguilla</taxon>
    </lineage>
</organism>
<accession>A0A0E9QKN3</accession>
<reference evidence="2" key="1">
    <citation type="submission" date="2014-11" db="EMBL/GenBank/DDBJ databases">
        <authorList>
            <person name="Amaro Gonzalez C."/>
        </authorList>
    </citation>
    <scope>NUCLEOTIDE SEQUENCE</scope>
</reference>
<keyword evidence="1" id="KW-0472">Membrane</keyword>
<dbReference type="AlphaFoldDB" id="A0A0E9QKN3"/>
<reference evidence="2" key="2">
    <citation type="journal article" date="2015" name="Fish Shellfish Immunol.">
        <title>Early steps in the European eel (Anguilla anguilla)-Vibrio vulnificus interaction in the gills: Role of the RtxA13 toxin.</title>
        <authorList>
            <person name="Callol A."/>
            <person name="Pajuelo D."/>
            <person name="Ebbesson L."/>
            <person name="Teles M."/>
            <person name="MacKenzie S."/>
            <person name="Amaro C."/>
        </authorList>
    </citation>
    <scope>NUCLEOTIDE SEQUENCE</scope>
</reference>
<sequence length="76" mass="8869">MLTSLYSHLETIGSMVKIMVFFIFLSAFNTLKPHIFANKLINLNLHKSIIGWILHYLTSRPQYVRINNQVSESIFN</sequence>
<feature type="transmembrane region" description="Helical" evidence="1">
    <location>
        <begin position="12"/>
        <end position="31"/>
    </location>
</feature>
<evidence type="ECO:0008006" key="3">
    <source>
        <dbReference type="Google" id="ProtNLM"/>
    </source>
</evidence>
<evidence type="ECO:0000256" key="1">
    <source>
        <dbReference type="SAM" id="Phobius"/>
    </source>
</evidence>